<name>A0A0F9TXA4_9ZZZZ</name>
<proteinExistence type="predicted"/>
<dbReference type="GO" id="GO:0015628">
    <property type="term" value="P:protein secretion by the type II secretion system"/>
    <property type="evidence" value="ECO:0007669"/>
    <property type="project" value="InterPro"/>
</dbReference>
<keyword evidence="2" id="KW-0472">Membrane</keyword>
<dbReference type="InterPro" id="IPR045584">
    <property type="entry name" value="Pilin-like"/>
</dbReference>
<dbReference type="EMBL" id="LAZR01000156">
    <property type="protein sequence ID" value="KKN85665.1"/>
    <property type="molecule type" value="Genomic_DNA"/>
</dbReference>
<dbReference type="GO" id="GO:0015627">
    <property type="term" value="C:type II protein secretion system complex"/>
    <property type="evidence" value="ECO:0007669"/>
    <property type="project" value="InterPro"/>
</dbReference>
<evidence type="ECO:0000256" key="1">
    <source>
        <dbReference type="ARBA" id="ARBA00022481"/>
    </source>
</evidence>
<keyword evidence="2" id="KW-0812">Transmembrane</keyword>
<feature type="transmembrane region" description="Helical" evidence="2">
    <location>
        <begin position="12"/>
        <end position="35"/>
    </location>
</feature>
<dbReference type="Pfam" id="PF07963">
    <property type="entry name" value="N_methyl"/>
    <property type="match status" value="1"/>
</dbReference>
<dbReference type="Gene3D" id="3.30.700.10">
    <property type="entry name" value="Glycoprotein, Type 4 Pilin"/>
    <property type="match status" value="1"/>
</dbReference>
<dbReference type="AlphaFoldDB" id="A0A0F9TXA4"/>
<accession>A0A0F9TXA4</accession>
<dbReference type="PRINTS" id="PR00813">
    <property type="entry name" value="BCTERIALGSPG"/>
</dbReference>
<protein>
    <recommendedName>
        <fullName evidence="4">Type II secretion system protein GspG C-terminal domain-containing protein</fullName>
    </recommendedName>
</protein>
<evidence type="ECO:0008006" key="4">
    <source>
        <dbReference type="Google" id="ProtNLM"/>
    </source>
</evidence>
<dbReference type="InterPro" id="IPR012902">
    <property type="entry name" value="N_methyl_site"/>
</dbReference>
<evidence type="ECO:0000313" key="3">
    <source>
        <dbReference type="EMBL" id="KKN85665.1"/>
    </source>
</evidence>
<keyword evidence="2" id="KW-1133">Transmembrane helix</keyword>
<reference evidence="3" key="1">
    <citation type="journal article" date="2015" name="Nature">
        <title>Complex archaea that bridge the gap between prokaryotes and eukaryotes.</title>
        <authorList>
            <person name="Spang A."/>
            <person name="Saw J.H."/>
            <person name="Jorgensen S.L."/>
            <person name="Zaremba-Niedzwiedzka K."/>
            <person name="Martijn J."/>
            <person name="Lind A.E."/>
            <person name="van Eijk R."/>
            <person name="Schleper C."/>
            <person name="Guy L."/>
            <person name="Ettema T.J."/>
        </authorList>
    </citation>
    <scope>NUCLEOTIDE SEQUENCE</scope>
</reference>
<dbReference type="NCBIfam" id="TIGR02532">
    <property type="entry name" value="IV_pilin_GFxxxE"/>
    <property type="match status" value="1"/>
</dbReference>
<dbReference type="InterPro" id="IPR000983">
    <property type="entry name" value="Bac_GSPG_pilin"/>
</dbReference>
<gene>
    <name evidence="3" type="ORF">LCGC14_0276480</name>
</gene>
<sequence length="243" mass="27491">MRRHATRHNSAFTLIELSVVILIITMMMLMAVPAVSKIVAQARRDLSVSIMHQLEIACHEFKLDVQVNGLYQYPRSSDVDYPTWSGSQLLRLQLTGYAADDGDDGLPGKFKSFETLATDDGHNGFGFRLTERGRVYGPYGGAENMDFGSRDEHSFFVDAFDHEFYYYRYDPESNDYDDDDNSPRNPQGVVVNVTEYATDPTTNSYYRIDDFVIFSAGPDGYIEAYDPVDPTASDDVTNVFPEF</sequence>
<evidence type="ECO:0000256" key="2">
    <source>
        <dbReference type="SAM" id="Phobius"/>
    </source>
</evidence>
<keyword evidence="1" id="KW-0488">Methylation</keyword>
<dbReference type="SUPFAM" id="SSF54523">
    <property type="entry name" value="Pili subunits"/>
    <property type="match status" value="1"/>
</dbReference>
<comment type="caution">
    <text evidence="3">The sequence shown here is derived from an EMBL/GenBank/DDBJ whole genome shotgun (WGS) entry which is preliminary data.</text>
</comment>
<organism evidence="3">
    <name type="scientific">marine sediment metagenome</name>
    <dbReference type="NCBI Taxonomy" id="412755"/>
    <lineage>
        <taxon>unclassified sequences</taxon>
        <taxon>metagenomes</taxon>
        <taxon>ecological metagenomes</taxon>
    </lineage>
</organism>